<reference evidence="2 3" key="1">
    <citation type="submission" date="2019-11" db="EMBL/GenBank/DDBJ databases">
        <title>Genome analysis of Rhizobacterium cereale a novel genus and species isolated from maize roots in North Spain.</title>
        <authorList>
            <person name="Menendez E."/>
            <person name="Flores-Felix J.D."/>
            <person name="Ramirez-Bahena M.-H."/>
            <person name="Igual J.M."/>
            <person name="Garcia-Fraile P."/>
            <person name="Peix A."/>
            <person name="Velazquez E."/>
        </authorList>
    </citation>
    <scope>NUCLEOTIDE SEQUENCE [LARGE SCALE GENOMIC DNA]</scope>
    <source>
        <strain evidence="2 3">RZME27</strain>
    </source>
</reference>
<dbReference type="EMBL" id="WIXI01000039">
    <property type="protein sequence ID" value="MQY46086.1"/>
    <property type="molecule type" value="Genomic_DNA"/>
</dbReference>
<accession>A0A6A8AA04</accession>
<keyword evidence="3" id="KW-1185">Reference proteome</keyword>
<gene>
    <name evidence="2" type="ORF">GAO09_08460</name>
</gene>
<organism evidence="2 3">
    <name type="scientific">Endobacterium cereale</name>
    <dbReference type="NCBI Taxonomy" id="2663029"/>
    <lineage>
        <taxon>Bacteria</taxon>
        <taxon>Pseudomonadati</taxon>
        <taxon>Pseudomonadota</taxon>
        <taxon>Alphaproteobacteria</taxon>
        <taxon>Hyphomicrobiales</taxon>
        <taxon>Rhizobiaceae</taxon>
        <taxon>Endobacterium</taxon>
    </lineage>
</organism>
<dbReference type="AlphaFoldDB" id="A0A6A8AA04"/>
<dbReference type="InterPro" id="IPR010385">
    <property type="entry name" value="DUF982"/>
</dbReference>
<proteinExistence type="predicted"/>
<dbReference type="RefSeq" id="WP_153353591.1">
    <property type="nucleotide sequence ID" value="NZ_JAYKOO010000012.1"/>
</dbReference>
<name>A0A6A8AA04_9HYPH</name>
<comment type="caution">
    <text evidence="2">The sequence shown here is derived from an EMBL/GenBank/DDBJ whole genome shotgun (WGS) entry which is preliminary data.</text>
</comment>
<protein>
    <submittedName>
        <fullName evidence="2">DUF982 domain-containing protein</fullName>
    </submittedName>
</protein>
<feature type="region of interest" description="Disordered" evidence="1">
    <location>
        <begin position="1"/>
        <end position="21"/>
    </location>
</feature>
<dbReference type="Pfam" id="PF06169">
    <property type="entry name" value="DUF982"/>
    <property type="match status" value="1"/>
</dbReference>
<evidence type="ECO:0000256" key="1">
    <source>
        <dbReference type="SAM" id="MobiDB-lite"/>
    </source>
</evidence>
<evidence type="ECO:0000313" key="2">
    <source>
        <dbReference type="EMBL" id="MQY46086.1"/>
    </source>
</evidence>
<evidence type="ECO:0000313" key="3">
    <source>
        <dbReference type="Proteomes" id="UP000435138"/>
    </source>
</evidence>
<sequence>MPGPNSRWERPVELSTPGNGSCQIRGPFEALAHLSENWPAQQGLQFVKARSACRGALAGHKTVEEARTAFEAAAAEARKHFDGRRHRQSTGY</sequence>
<dbReference type="Gene3D" id="6.10.250.730">
    <property type="match status" value="1"/>
</dbReference>
<dbReference type="Proteomes" id="UP000435138">
    <property type="component" value="Unassembled WGS sequence"/>
</dbReference>